<dbReference type="PANTHER" id="PTHR12975">
    <property type="entry name" value="TRANSPORT PROTEIN TRAPP"/>
    <property type="match status" value="1"/>
</dbReference>
<organism evidence="1 2">
    <name type="scientific">Malassezia furfur</name>
    <name type="common">Pityriasis versicolor infection agent</name>
    <name type="synonym">Pityrosporum furfur</name>
    <dbReference type="NCBI Taxonomy" id="55194"/>
    <lineage>
        <taxon>Eukaryota</taxon>
        <taxon>Fungi</taxon>
        <taxon>Dikarya</taxon>
        <taxon>Basidiomycota</taxon>
        <taxon>Ustilaginomycotina</taxon>
        <taxon>Malasseziomycetes</taxon>
        <taxon>Malasseziales</taxon>
        <taxon>Malasseziaceae</taxon>
        <taxon>Malassezia</taxon>
    </lineage>
</organism>
<reference evidence="1 2" key="1">
    <citation type="journal article" date="2020" name="Elife">
        <title>Loss of centromere function drives karyotype evolution in closely related Malassezia species.</title>
        <authorList>
            <person name="Sankaranarayanan S.R."/>
            <person name="Ianiri G."/>
            <person name="Coelho M.A."/>
            <person name="Reza M.H."/>
            <person name="Thimmappa B.C."/>
            <person name="Ganguly P."/>
            <person name="Vadnala R.N."/>
            <person name="Sun S."/>
            <person name="Siddharthan R."/>
            <person name="Tellgren-Roth C."/>
            <person name="Dawson T.L."/>
            <person name="Heitman J."/>
            <person name="Sanyal K."/>
        </authorList>
    </citation>
    <scope>NUCLEOTIDE SEQUENCE [LARGE SCALE GENOMIC DNA]</scope>
    <source>
        <strain evidence="1">CBS14141</strain>
    </source>
</reference>
<dbReference type="InterPro" id="IPR024420">
    <property type="entry name" value="TRAPP_III_complex_Trs85"/>
</dbReference>
<dbReference type="PANTHER" id="PTHR12975:SF6">
    <property type="entry name" value="TRAFFICKING PROTEIN PARTICLE COMPLEX SUBUNIT 8"/>
    <property type="match status" value="1"/>
</dbReference>
<dbReference type="EMBL" id="CP046234">
    <property type="protein sequence ID" value="WFD46452.1"/>
    <property type="molecule type" value="Genomic_DNA"/>
</dbReference>
<dbReference type="Pfam" id="PF12739">
    <property type="entry name" value="TRAPPC-Trs85"/>
    <property type="match status" value="1"/>
</dbReference>
<evidence type="ECO:0000313" key="2">
    <source>
        <dbReference type="Proteomes" id="UP000818624"/>
    </source>
</evidence>
<protein>
    <recommendedName>
        <fullName evidence="3">Trafficking protein particle complex subunit 11</fullName>
    </recommendedName>
</protein>
<dbReference type="Proteomes" id="UP000818624">
    <property type="component" value="Chromosome 1"/>
</dbReference>
<proteinExistence type="predicted"/>
<sequence length="1229" mass="134798">MADTVHRALCPRVAVLSGADVDVVAQRNGAQDFAQLMRPFEQSVESITVHTSQLEQRKHAAFPLRFDPLHAFVASDERFVRGSLDFFLDTVQMHLRTHGQQLDLTQPLTTLEPGEDRAAWDAQVRKTPPWCNDIASYLYRYRPISAFATFSHPLALMLVVSASNPDPMNAFAQLYDASRTSDVFRTQPHLESDLLRTYVVVHDAADPHADRARSEALLEEVQKTYGLQCALLVLNSAQTPDTGIAAQLRREWDTPDLRSPPPPTGTEVCALNKDDVARIHAFLREFVVRSLVPYMERSVQQLNEQVGSSRRGLTGRLLGAGRKWFGTRAPADQAPATGYDRERRTYPATTRAAQTRRLADLAFHVQDYRLAAEMYDAVRRDYEQDHATSYGAAATEMLCLTRLLVPGSEAQAPALFTAACDAYLQDPAGRLYALRLTFLYSALQRERQQGAHVAAAFLRATSFTDEVLRGVVLELAALAFLCMPHPYVRKSAATMLQSAEQFDACGQKAFALRCYHLVAPYYERLPWPALADYVRMKLVRHAQMRGANDDALLYLVQLLHPSQRTAEQDRELLDTVLAEYPLADVRGALELPYPVWDVAESTIAHDHSAAWDAMLADHDLAHLQRRGVHEVGANETFWVQLHARNPLRTPLDVSDLVLTWEDEHGMPLDATHVSLEAPPLRLDAEAQQVYSVPVRLGACGAFRLHSVTCVLAGRLPVRQTMHKRGARLHATKAQRITPTYAPDTSLQVRIRAACPCIDVAVHDAPDVAYVGMALQLRVTLHNRGTAAARLARAVCTPSYCTLGAADVPAVDDALVVDADAHPAPTHALDQTLEPGERTELVWTLPLVTPGPLCVQWLVVYHDEHNDAYSSYAQHTLAALPLLDGAVSYKPAPGPSYLTLLTLANPSDKTVAIDGVSMLSMQWRGTAQHGPATLAPGEQATVAVRVTRAATPADQTLPVALAALAPLFGQQRTRPHLAPLHLVASTLQGSGARWPHDSYVAAHAALRAQWVDETYAFLPQAVRRDAFLFTESNEVDFLVAWSLPHGGGQGCTLLYGSHIGLRTDAPSDLAALDDLVRQPGAQRAMYEATAREQASRAHQLLASPLARVPEPVGVEVEVDAAPHDAHDVAQLHAQPVPLCVRNESVWPLAYTLRLLPARARAAATQSVAPWIGRTVLRGALAPWSVTEIQSAVAASAPGAYQLGDWACEATLDEARLAFTVEGWVPRALVV</sequence>
<name>A0ABY8ELM1_MALFU</name>
<evidence type="ECO:0008006" key="3">
    <source>
        <dbReference type="Google" id="ProtNLM"/>
    </source>
</evidence>
<evidence type="ECO:0000313" key="1">
    <source>
        <dbReference type="EMBL" id="WFD46452.1"/>
    </source>
</evidence>
<keyword evidence="2" id="KW-1185">Reference proteome</keyword>
<accession>A0ABY8ELM1</accession>
<gene>
    <name evidence="1" type="ORF">GLX27_001087</name>
</gene>